<reference evidence="5" key="1">
    <citation type="journal article" date="2020" name="bioRxiv">
        <title>Genomic and phenotypic heterogeneity of clinical isolates of the human pathogens Aspergillus fumigatus, Aspergillus lentulus and Aspergillus fumigatiaffinis.</title>
        <authorList>
            <person name="dos Santos R.A.C."/>
            <person name="Steenwyk J.L."/>
            <person name="Rivero-Menendez O."/>
            <person name="Mead M.E."/>
            <person name="Silva L.P."/>
            <person name="Bastos R.W."/>
            <person name="Alastruey-Izquierdo A."/>
            <person name="Goldman G.H."/>
            <person name="Rokas A."/>
        </authorList>
    </citation>
    <scope>NUCLEOTIDE SEQUENCE</scope>
    <source>
        <strain evidence="5">CNM-CM8927</strain>
    </source>
</reference>
<dbReference type="PROSITE" id="PS00653">
    <property type="entry name" value="GLYCOSYL_HYDROL_F1_2"/>
    <property type="match status" value="1"/>
</dbReference>
<evidence type="ECO:0000256" key="2">
    <source>
        <dbReference type="ARBA" id="ARBA00022801"/>
    </source>
</evidence>
<dbReference type="PANTHER" id="PTHR10353">
    <property type="entry name" value="GLYCOSYL HYDROLASE"/>
    <property type="match status" value="1"/>
</dbReference>
<dbReference type="GO" id="GO:0005975">
    <property type="term" value="P:carbohydrate metabolic process"/>
    <property type="evidence" value="ECO:0007669"/>
    <property type="project" value="InterPro"/>
</dbReference>
<dbReference type="EMBL" id="JAAAPU010000126">
    <property type="protein sequence ID" value="KAF4201819.1"/>
    <property type="molecule type" value="Genomic_DNA"/>
</dbReference>
<comment type="caution">
    <text evidence="5">The sequence shown here is derived from an EMBL/GenBank/DDBJ whole genome shotgun (WGS) entry which is preliminary data.</text>
</comment>
<dbReference type="Gene3D" id="3.20.20.80">
    <property type="entry name" value="Glycosidases"/>
    <property type="match status" value="1"/>
</dbReference>
<dbReference type="AlphaFoldDB" id="A0AAN5YIC9"/>
<gene>
    <name evidence="5" type="ORF">CNMCM8927_001035</name>
</gene>
<comment type="similarity">
    <text evidence="1 4">Belongs to the glycosyl hydrolase 1 family.</text>
</comment>
<evidence type="ECO:0008006" key="7">
    <source>
        <dbReference type="Google" id="ProtNLM"/>
    </source>
</evidence>
<keyword evidence="2" id="KW-0378">Hydrolase</keyword>
<dbReference type="SUPFAM" id="SSF51445">
    <property type="entry name" value="(Trans)glycosidases"/>
    <property type="match status" value="1"/>
</dbReference>
<dbReference type="Pfam" id="PF00232">
    <property type="entry name" value="Glyco_hydro_1"/>
    <property type="match status" value="2"/>
</dbReference>
<proteinExistence type="inferred from homology"/>
<protein>
    <recommendedName>
        <fullName evidence="7">Beta-glucosidase 1B</fullName>
    </recommendedName>
</protein>
<keyword evidence="3" id="KW-0326">Glycosidase</keyword>
<evidence type="ECO:0000256" key="3">
    <source>
        <dbReference type="ARBA" id="ARBA00023295"/>
    </source>
</evidence>
<dbReference type="GO" id="GO:0008422">
    <property type="term" value="F:beta-glucosidase activity"/>
    <property type="evidence" value="ECO:0007669"/>
    <property type="project" value="TreeGrafter"/>
</dbReference>
<sequence>MAPAVLPSDFEWGFATASYQVEGAVNEDGRGPSIWDTYSHLQPSRTNGTNGDIAWDHYHRYEEDLGLLVKYGAKSIPAFAVMVSHYPPWRTRRSGKRSRPWVTLYHWDLPQALQDRYDGWLNIEESQMDFERFGRVCYERFGVRVKNWITLNEPWNTAINGFVRCTEPPGRSSTHDACVPGNSTTEPWIVGKSLILAHARAARLYNREFKPKQGGRIGVSLCGDYIEPWDSSEPKDHEAAERRMEFVIGWFANPMLLAQDYPMAMRQQLQDRLPAFTEAEFALLREAEVDFYGMNYYTSLFARHRVCPASDTDYLGNLDEYQVNKSGVSIGDPSGVDWLRSAPQGFRKHLVRIYNKYRKPIYITENGCPCPGEDKMSREESVRDAYRQKYLSDHLDAITGAIQDGVRVSGYFVWSLMDNFEWSSGYTIKFGVTHINYDTLERTPKESALKIRAMIEGRMNAKVQGA</sequence>
<dbReference type="InterPro" id="IPR001360">
    <property type="entry name" value="Glyco_hydro_1"/>
</dbReference>
<dbReference type="InterPro" id="IPR017853">
    <property type="entry name" value="GH"/>
</dbReference>
<evidence type="ECO:0000313" key="5">
    <source>
        <dbReference type="EMBL" id="KAF4201819.1"/>
    </source>
</evidence>
<evidence type="ECO:0000256" key="4">
    <source>
        <dbReference type="RuleBase" id="RU003690"/>
    </source>
</evidence>
<dbReference type="PRINTS" id="PR00131">
    <property type="entry name" value="GLHYDRLASE1"/>
</dbReference>
<evidence type="ECO:0000313" key="6">
    <source>
        <dbReference type="Proteomes" id="UP000649114"/>
    </source>
</evidence>
<evidence type="ECO:0000256" key="1">
    <source>
        <dbReference type="ARBA" id="ARBA00010838"/>
    </source>
</evidence>
<dbReference type="PANTHER" id="PTHR10353:SF36">
    <property type="entry name" value="LP05116P"/>
    <property type="match status" value="1"/>
</dbReference>
<dbReference type="InterPro" id="IPR033132">
    <property type="entry name" value="GH_1_N_CS"/>
</dbReference>
<reference evidence="5" key="2">
    <citation type="submission" date="2020-04" db="EMBL/GenBank/DDBJ databases">
        <authorList>
            <person name="Santos R.A.C."/>
            <person name="Steenwyk J.L."/>
            <person name="Rivero-Menendez O."/>
            <person name="Mead M.E."/>
            <person name="Silva L.P."/>
            <person name="Bastos R.W."/>
            <person name="Alastruey-Izquierdo A."/>
            <person name="Goldman G.H."/>
            <person name="Rokas A."/>
        </authorList>
    </citation>
    <scope>NUCLEOTIDE SEQUENCE</scope>
    <source>
        <strain evidence="5">CNM-CM8927</strain>
    </source>
</reference>
<organism evidence="5 6">
    <name type="scientific">Aspergillus lentulus</name>
    <dbReference type="NCBI Taxonomy" id="293939"/>
    <lineage>
        <taxon>Eukaryota</taxon>
        <taxon>Fungi</taxon>
        <taxon>Dikarya</taxon>
        <taxon>Ascomycota</taxon>
        <taxon>Pezizomycotina</taxon>
        <taxon>Eurotiomycetes</taxon>
        <taxon>Eurotiomycetidae</taxon>
        <taxon>Eurotiales</taxon>
        <taxon>Aspergillaceae</taxon>
        <taxon>Aspergillus</taxon>
        <taxon>Aspergillus subgen. Fumigati</taxon>
    </lineage>
</organism>
<name>A0AAN5YIC9_ASPLE</name>
<dbReference type="Proteomes" id="UP000649114">
    <property type="component" value="Unassembled WGS sequence"/>
</dbReference>
<accession>A0AAN5YIC9</accession>